<name>A0A136JI31_9PEZI</name>
<dbReference type="Gene3D" id="1.20.1740.10">
    <property type="entry name" value="Amino acid/polyamine transporter I"/>
    <property type="match status" value="1"/>
</dbReference>
<accession>A0A136JI31</accession>
<dbReference type="PANTHER" id="PTHR45649">
    <property type="entry name" value="AMINO-ACID PERMEASE BAT1"/>
    <property type="match status" value="1"/>
</dbReference>
<dbReference type="Proteomes" id="UP000070501">
    <property type="component" value="Unassembled WGS sequence"/>
</dbReference>
<keyword evidence="4 6" id="KW-1133">Transmembrane helix</keyword>
<dbReference type="STRING" id="196109.A0A136JI31"/>
<dbReference type="OrthoDB" id="10054429at2759"/>
<evidence type="ECO:0000256" key="1">
    <source>
        <dbReference type="ARBA" id="ARBA00004141"/>
    </source>
</evidence>
<reference evidence="8" key="1">
    <citation type="submission" date="2016-02" db="EMBL/GenBank/DDBJ databases">
        <title>Draft genome sequence of Microdochium bolleyi, a fungal endophyte of beachgrass.</title>
        <authorList>
            <consortium name="DOE Joint Genome Institute"/>
            <person name="David A.S."/>
            <person name="May G."/>
            <person name="Haridas S."/>
            <person name="Lim J."/>
            <person name="Wang M."/>
            <person name="Labutti K."/>
            <person name="Lipzen A."/>
            <person name="Barry K."/>
            <person name="Grigoriev I.V."/>
        </authorList>
    </citation>
    <scope>NUCLEOTIDE SEQUENCE [LARGE SCALE GENOMIC DNA]</scope>
    <source>
        <strain evidence="8">J235TASD1</strain>
    </source>
</reference>
<evidence type="ECO:0000256" key="4">
    <source>
        <dbReference type="ARBA" id="ARBA00022989"/>
    </source>
</evidence>
<feature type="transmembrane region" description="Helical" evidence="6">
    <location>
        <begin position="43"/>
        <end position="69"/>
    </location>
</feature>
<gene>
    <name evidence="7" type="ORF">Micbo1qcDRAFT_199549</name>
</gene>
<protein>
    <recommendedName>
        <fullName evidence="9">Amino acid permease/ SLC12A domain-containing protein</fullName>
    </recommendedName>
</protein>
<evidence type="ECO:0008006" key="9">
    <source>
        <dbReference type="Google" id="ProtNLM"/>
    </source>
</evidence>
<proteinExistence type="predicted"/>
<dbReference type="AlphaFoldDB" id="A0A136JI31"/>
<sequence>MEFSGWDNDFISWNVGMLTQVWMFIGFESSIHMGEETKNAKRAAPLAIIYSLPTNCVLVIIMTVTYIAIVEYGLRDDGEE</sequence>
<dbReference type="EMBL" id="KQ964245">
    <property type="protein sequence ID" value="KXJ96776.1"/>
    <property type="molecule type" value="Genomic_DNA"/>
</dbReference>
<dbReference type="Pfam" id="PF13520">
    <property type="entry name" value="AA_permease_2"/>
    <property type="match status" value="1"/>
</dbReference>
<feature type="transmembrane region" description="Helical" evidence="6">
    <location>
        <begin position="12"/>
        <end position="31"/>
    </location>
</feature>
<dbReference type="InterPro" id="IPR002293">
    <property type="entry name" value="AA/rel_permease1"/>
</dbReference>
<evidence type="ECO:0000256" key="6">
    <source>
        <dbReference type="SAM" id="Phobius"/>
    </source>
</evidence>
<keyword evidence="2" id="KW-0813">Transport</keyword>
<keyword evidence="5 6" id="KW-0472">Membrane</keyword>
<keyword evidence="8" id="KW-1185">Reference proteome</keyword>
<evidence type="ECO:0000256" key="5">
    <source>
        <dbReference type="ARBA" id="ARBA00023136"/>
    </source>
</evidence>
<keyword evidence="3 6" id="KW-0812">Transmembrane</keyword>
<dbReference type="PANTHER" id="PTHR45649:SF14">
    <property type="entry name" value="GABA PERMEASE"/>
    <property type="match status" value="1"/>
</dbReference>
<dbReference type="GO" id="GO:0022857">
    <property type="term" value="F:transmembrane transporter activity"/>
    <property type="evidence" value="ECO:0007669"/>
    <property type="project" value="InterPro"/>
</dbReference>
<organism evidence="7 8">
    <name type="scientific">Microdochium bolleyi</name>
    <dbReference type="NCBI Taxonomy" id="196109"/>
    <lineage>
        <taxon>Eukaryota</taxon>
        <taxon>Fungi</taxon>
        <taxon>Dikarya</taxon>
        <taxon>Ascomycota</taxon>
        <taxon>Pezizomycotina</taxon>
        <taxon>Sordariomycetes</taxon>
        <taxon>Xylariomycetidae</taxon>
        <taxon>Xylariales</taxon>
        <taxon>Microdochiaceae</taxon>
        <taxon>Microdochium</taxon>
    </lineage>
</organism>
<evidence type="ECO:0000256" key="3">
    <source>
        <dbReference type="ARBA" id="ARBA00022692"/>
    </source>
</evidence>
<evidence type="ECO:0000313" key="7">
    <source>
        <dbReference type="EMBL" id="KXJ96776.1"/>
    </source>
</evidence>
<evidence type="ECO:0000256" key="2">
    <source>
        <dbReference type="ARBA" id="ARBA00022448"/>
    </source>
</evidence>
<dbReference type="InParanoid" id="A0A136JI31"/>
<evidence type="ECO:0000313" key="8">
    <source>
        <dbReference type="Proteomes" id="UP000070501"/>
    </source>
</evidence>
<dbReference type="GO" id="GO:0016020">
    <property type="term" value="C:membrane"/>
    <property type="evidence" value="ECO:0007669"/>
    <property type="project" value="UniProtKB-SubCell"/>
</dbReference>
<comment type="subcellular location">
    <subcellularLocation>
        <location evidence="1">Membrane</location>
        <topology evidence="1">Multi-pass membrane protein</topology>
    </subcellularLocation>
</comment>